<feature type="domain" description="WCX" evidence="2">
    <location>
        <begin position="121"/>
        <end position="192"/>
    </location>
</feature>
<reference evidence="3" key="2">
    <citation type="submission" date="2021-09" db="EMBL/GenBank/DDBJ databases">
        <authorList>
            <person name="Gilroy R."/>
        </authorList>
    </citation>
    <scope>NUCLEOTIDE SEQUENCE</scope>
    <source>
        <strain evidence="3">ChiGjej3B3-7470</strain>
    </source>
</reference>
<comment type="caution">
    <text evidence="3">The sequence shown here is derived from an EMBL/GenBank/DDBJ whole genome shotgun (WGS) entry which is preliminary data.</text>
</comment>
<feature type="non-terminal residue" evidence="3">
    <location>
        <position position="1"/>
    </location>
</feature>
<sequence length="197" mass="21219">AATSALAKLEAAVGGESALSVNVSASDPALRARLADAIARRVPVRLTYRSSNRPGESVADVEPARLRLVDGFNYLDAWSRPREAWRSFRLDRIADVELLDGDTNADHGDAPEGWFDDVSDELTLTVTPSARWITEYYPTTAVVDHGDRLEVTFPVASLDWAVSLVLRLGDAVVDVSDPSIRAAAQNKAAQALALYGA</sequence>
<dbReference type="AlphaFoldDB" id="A0A921EP08"/>
<proteinExistence type="predicted"/>
<dbReference type="Proteomes" id="UP000712713">
    <property type="component" value="Unassembled WGS sequence"/>
</dbReference>
<dbReference type="PANTHER" id="PTHR34580">
    <property type="match status" value="1"/>
</dbReference>
<dbReference type="Pfam" id="PF13280">
    <property type="entry name" value="WYL"/>
    <property type="match status" value="1"/>
</dbReference>
<protein>
    <submittedName>
        <fullName evidence="3">WYL domain-containing protein</fullName>
    </submittedName>
</protein>
<evidence type="ECO:0000313" key="3">
    <source>
        <dbReference type="EMBL" id="HJE51084.1"/>
    </source>
</evidence>
<dbReference type="PROSITE" id="PS52050">
    <property type="entry name" value="WYL"/>
    <property type="match status" value="1"/>
</dbReference>
<accession>A0A921EP08</accession>
<gene>
    <name evidence="3" type="ORF">K8V15_03760</name>
</gene>
<dbReference type="PANTHER" id="PTHR34580:SF1">
    <property type="entry name" value="PROTEIN PAFC"/>
    <property type="match status" value="1"/>
</dbReference>
<dbReference type="InterPro" id="IPR026881">
    <property type="entry name" value="WYL_dom"/>
</dbReference>
<dbReference type="EMBL" id="DYZF01000087">
    <property type="protein sequence ID" value="HJE51084.1"/>
    <property type="molecule type" value="Genomic_DNA"/>
</dbReference>
<dbReference type="InterPro" id="IPR051534">
    <property type="entry name" value="CBASS_pafABC_assoc_protein"/>
</dbReference>
<organism evidence="3 4">
    <name type="scientific">Tessaracoccus flavescens</name>
    <dbReference type="NCBI Taxonomy" id="399497"/>
    <lineage>
        <taxon>Bacteria</taxon>
        <taxon>Bacillati</taxon>
        <taxon>Actinomycetota</taxon>
        <taxon>Actinomycetes</taxon>
        <taxon>Propionibacteriales</taxon>
        <taxon>Propionibacteriaceae</taxon>
        <taxon>Tessaracoccus</taxon>
    </lineage>
</organism>
<name>A0A921EP08_9ACTN</name>
<dbReference type="InterPro" id="IPR057727">
    <property type="entry name" value="WCX_dom"/>
</dbReference>
<feature type="domain" description="WYL" evidence="1">
    <location>
        <begin position="32"/>
        <end position="98"/>
    </location>
</feature>
<evidence type="ECO:0000313" key="4">
    <source>
        <dbReference type="Proteomes" id="UP000712713"/>
    </source>
</evidence>
<evidence type="ECO:0000259" key="2">
    <source>
        <dbReference type="Pfam" id="PF25583"/>
    </source>
</evidence>
<reference evidence="3" key="1">
    <citation type="journal article" date="2021" name="PeerJ">
        <title>Extensive microbial diversity within the chicken gut microbiome revealed by metagenomics and culture.</title>
        <authorList>
            <person name="Gilroy R."/>
            <person name="Ravi A."/>
            <person name="Getino M."/>
            <person name="Pursley I."/>
            <person name="Horton D.L."/>
            <person name="Alikhan N.F."/>
            <person name="Baker D."/>
            <person name="Gharbi K."/>
            <person name="Hall N."/>
            <person name="Watson M."/>
            <person name="Adriaenssens E.M."/>
            <person name="Foster-Nyarko E."/>
            <person name="Jarju S."/>
            <person name="Secka A."/>
            <person name="Antonio M."/>
            <person name="Oren A."/>
            <person name="Chaudhuri R.R."/>
            <person name="La Ragione R."/>
            <person name="Hildebrand F."/>
            <person name="Pallen M.J."/>
        </authorList>
    </citation>
    <scope>NUCLEOTIDE SEQUENCE</scope>
    <source>
        <strain evidence="3">ChiGjej3B3-7470</strain>
    </source>
</reference>
<evidence type="ECO:0000259" key="1">
    <source>
        <dbReference type="Pfam" id="PF13280"/>
    </source>
</evidence>
<dbReference type="Pfam" id="PF25583">
    <property type="entry name" value="WCX"/>
    <property type="match status" value="1"/>
</dbReference>